<dbReference type="Proteomes" id="UP000714618">
    <property type="component" value="Unassembled WGS sequence"/>
</dbReference>
<evidence type="ECO:0000313" key="3">
    <source>
        <dbReference type="EMBL" id="CAD0089596.1"/>
    </source>
</evidence>
<proteinExistence type="predicted"/>
<evidence type="ECO:0000313" key="4">
    <source>
        <dbReference type="Proteomes" id="UP000714618"/>
    </source>
</evidence>
<keyword evidence="4" id="KW-1185">Reference proteome</keyword>
<keyword evidence="1" id="KW-0472">Membrane</keyword>
<dbReference type="EMBL" id="CAIJEO010000003">
    <property type="protein sequence ID" value="CAD0089596.1"/>
    <property type="molecule type" value="Genomic_DNA"/>
</dbReference>
<feature type="transmembrane region" description="Helical" evidence="1">
    <location>
        <begin position="212"/>
        <end position="235"/>
    </location>
</feature>
<sequence length="266" mass="28101">MFTISVISALVLASCQQALAQSCSGFNVTTDYNDLTYTSLSSRSYIISEGVSCSATQNCSIDIGGYVTEGRTLNISDDASANSIFDTISKVVNLQFNETQTYPVALYRRTYTIKNGTDGYVAFTPNTICATGRLSGCQDNDLEGQTVTACTLEGEKYGDGLTGVINEVVTDRETVANLTCNPSNTTQAQNGNYTGMRGCTGTQDDTGAASTVGGVSLALLSVSLFVAFVGFLVCLTAGRRVSTVLGLQPCYNKDLTSNSLLRILLA</sequence>
<comment type="caution">
    <text evidence="3">The sequence shown here is derived from an EMBL/GenBank/DDBJ whole genome shotgun (WGS) entry which is preliminary data.</text>
</comment>
<name>A0A9N8JKN9_9PEZI</name>
<feature type="chain" id="PRO_5040346514" evidence="2">
    <location>
        <begin position="21"/>
        <end position="266"/>
    </location>
</feature>
<feature type="signal peptide" evidence="2">
    <location>
        <begin position="1"/>
        <end position="20"/>
    </location>
</feature>
<evidence type="ECO:0000256" key="1">
    <source>
        <dbReference type="SAM" id="Phobius"/>
    </source>
</evidence>
<dbReference type="Pfam" id="PF19535">
    <property type="entry name" value="DUF6060"/>
    <property type="match status" value="1"/>
</dbReference>
<reference evidence="3" key="1">
    <citation type="submission" date="2020-06" db="EMBL/GenBank/DDBJ databases">
        <authorList>
            <person name="Onetto C."/>
        </authorList>
    </citation>
    <scope>NUCLEOTIDE SEQUENCE</scope>
</reference>
<keyword evidence="2" id="KW-0732">Signal</keyword>
<accession>A0A9N8JKN9</accession>
<dbReference type="InterPro" id="IPR045702">
    <property type="entry name" value="DUF6060"/>
</dbReference>
<evidence type="ECO:0000256" key="2">
    <source>
        <dbReference type="SAM" id="SignalP"/>
    </source>
</evidence>
<dbReference type="OrthoDB" id="3866623at2759"/>
<organism evidence="3 4">
    <name type="scientific">Aureobasidium mustum</name>
    <dbReference type="NCBI Taxonomy" id="2773714"/>
    <lineage>
        <taxon>Eukaryota</taxon>
        <taxon>Fungi</taxon>
        <taxon>Dikarya</taxon>
        <taxon>Ascomycota</taxon>
        <taxon>Pezizomycotina</taxon>
        <taxon>Dothideomycetes</taxon>
        <taxon>Dothideomycetidae</taxon>
        <taxon>Dothideales</taxon>
        <taxon>Saccotheciaceae</taxon>
        <taxon>Aureobasidium</taxon>
    </lineage>
</organism>
<keyword evidence="1" id="KW-1133">Transmembrane helix</keyword>
<gene>
    <name evidence="3" type="ORF">AWRI4233_LOCUS2423</name>
</gene>
<dbReference type="AlphaFoldDB" id="A0A9N8JKN9"/>
<keyword evidence="1" id="KW-0812">Transmembrane</keyword>
<protein>
    <submittedName>
        <fullName evidence="3">Uncharacterized protein</fullName>
    </submittedName>
</protein>